<dbReference type="Gene3D" id="3.30.70.100">
    <property type="match status" value="1"/>
</dbReference>
<keyword evidence="4" id="KW-1185">Reference proteome</keyword>
<organism evidence="3 4">
    <name type="scientific">Flemingia macrophylla</name>
    <dbReference type="NCBI Taxonomy" id="520843"/>
    <lineage>
        <taxon>Eukaryota</taxon>
        <taxon>Viridiplantae</taxon>
        <taxon>Streptophyta</taxon>
        <taxon>Embryophyta</taxon>
        <taxon>Tracheophyta</taxon>
        <taxon>Spermatophyta</taxon>
        <taxon>Magnoliopsida</taxon>
        <taxon>eudicotyledons</taxon>
        <taxon>Gunneridae</taxon>
        <taxon>Pentapetalae</taxon>
        <taxon>rosids</taxon>
        <taxon>fabids</taxon>
        <taxon>Fabales</taxon>
        <taxon>Fabaceae</taxon>
        <taxon>Papilionoideae</taxon>
        <taxon>50 kb inversion clade</taxon>
        <taxon>NPAAA clade</taxon>
        <taxon>indigoferoid/millettioid clade</taxon>
        <taxon>Phaseoleae</taxon>
        <taxon>Flemingia</taxon>
    </lineage>
</organism>
<feature type="region of interest" description="Disordered" evidence="1">
    <location>
        <begin position="79"/>
        <end position="100"/>
    </location>
</feature>
<dbReference type="PANTHER" id="PTHR46932">
    <property type="entry name" value="HEAVY METAL-ASSOCIATED ISOPRENYLATED PLANT PROTEIN 47"/>
    <property type="match status" value="1"/>
</dbReference>
<dbReference type="InterPro" id="IPR042885">
    <property type="entry name" value="HIPP47/16"/>
</dbReference>
<accession>A0ABD1LCA0</accession>
<name>A0ABD1LCA0_9FABA</name>
<dbReference type="PROSITE" id="PS50846">
    <property type="entry name" value="HMA_2"/>
    <property type="match status" value="1"/>
</dbReference>
<sequence>MKQKITVELEMHCDKCRNKALKIAAEVPGVTSVSLEGDNKNRVAATGEDVDMVCLVNQLKKKFRSVIIVTVEDMIKAAEEKKKKEEADKKKKEEEEEERREREKKLKKLLHAALCKKCHSSSCHGKCNIICTKCLSTSCDGECFIVSVQCDERPKCIGHCKPCSNCHSSNCDGCKPCSNCHSSNCGGCKPTPPPCPKWCTCPKCYVPNYPACYYPYPNQVVYYDSCPDSLCSIM</sequence>
<proteinExistence type="predicted"/>
<feature type="domain" description="HMA" evidence="2">
    <location>
        <begin position="2"/>
        <end position="71"/>
    </location>
</feature>
<dbReference type="Proteomes" id="UP001603857">
    <property type="component" value="Unassembled WGS sequence"/>
</dbReference>
<evidence type="ECO:0000313" key="3">
    <source>
        <dbReference type="EMBL" id="KAL2321154.1"/>
    </source>
</evidence>
<reference evidence="3 4" key="1">
    <citation type="submission" date="2024-08" db="EMBL/GenBank/DDBJ databases">
        <title>Insights into the chromosomal genome structure of Flemingia macrophylla.</title>
        <authorList>
            <person name="Ding Y."/>
            <person name="Zhao Y."/>
            <person name="Bi W."/>
            <person name="Wu M."/>
            <person name="Zhao G."/>
            <person name="Gong Y."/>
            <person name="Li W."/>
            <person name="Zhang P."/>
        </authorList>
    </citation>
    <scope>NUCLEOTIDE SEQUENCE [LARGE SCALE GENOMIC DNA]</scope>
    <source>
        <strain evidence="3">DYQJB</strain>
        <tissue evidence="3">Leaf</tissue>
    </source>
</reference>
<evidence type="ECO:0000259" key="2">
    <source>
        <dbReference type="PROSITE" id="PS50846"/>
    </source>
</evidence>
<comment type="caution">
    <text evidence="3">The sequence shown here is derived from an EMBL/GenBank/DDBJ whole genome shotgun (WGS) entry which is preliminary data.</text>
</comment>
<dbReference type="EMBL" id="JBGMDY010000010">
    <property type="protein sequence ID" value="KAL2321154.1"/>
    <property type="molecule type" value="Genomic_DNA"/>
</dbReference>
<gene>
    <name evidence="3" type="ORF">Fmac_030123</name>
</gene>
<evidence type="ECO:0000256" key="1">
    <source>
        <dbReference type="SAM" id="MobiDB-lite"/>
    </source>
</evidence>
<dbReference type="Pfam" id="PF00403">
    <property type="entry name" value="HMA"/>
    <property type="match status" value="1"/>
</dbReference>
<dbReference type="PANTHER" id="PTHR46932:SF18">
    <property type="entry name" value="HMA DOMAIN-CONTAINING PROTEIN"/>
    <property type="match status" value="1"/>
</dbReference>
<dbReference type="InterPro" id="IPR006121">
    <property type="entry name" value="HMA_dom"/>
</dbReference>
<evidence type="ECO:0000313" key="4">
    <source>
        <dbReference type="Proteomes" id="UP001603857"/>
    </source>
</evidence>
<dbReference type="AlphaFoldDB" id="A0ABD1LCA0"/>
<protein>
    <recommendedName>
        <fullName evidence="2">HMA domain-containing protein</fullName>
    </recommendedName>
</protein>